<name>A0A1F5YJU8_9BACT</name>
<dbReference type="EMBL" id="MFIY01000018">
    <property type="protein sequence ID" value="OGG00237.1"/>
    <property type="molecule type" value="Genomic_DNA"/>
</dbReference>
<organism evidence="1 2">
    <name type="scientific">Candidatus Gottesmanbacteria bacterium RBG_13_37_7</name>
    <dbReference type="NCBI Taxonomy" id="1798369"/>
    <lineage>
        <taxon>Bacteria</taxon>
        <taxon>Candidatus Gottesmaniibacteriota</taxon>
    </lineage>
</organism>
<evidence type="ECO:0000313" key="1">
    <source>
        <dbReference type="EMBL" id="OGG00237.1"/>
    </source>
</evidence>
<evidence type="ECO:0000313" key="2">
    <source>
        <dbReference type="Proteomes" id="UP000178230"/>
    </source>
</evidence>
<sequence length="62" mass="7156">MNRKELAILALITLLTVIAWVSFDVYHARTISTITEEFKKPDPPLTPIFNSEIISKLKNREE</sequence>
<proteinExistence type="predicted"/>
<protein>
    <submittedName>
        <fullName evidence="1">Uncharacterized protein</fullName>
    </submittedName>
</protein>
<reference evidence="1 2" key="1">
    <citation type="journal article" date="2016" name="Nat. Commun.">
        <title>Thousands of microbial genomes shed light on interconnected biogeochemical processes in an aquifer system.</title>
        <authorList>
            <person name="Anantharaman K."/>
            <person name="Brown C.T."/>
            <person name="Hug L.A."/>
            <person name="Sharon I."/>
            <person name="Castelle C.J."/>
            <person name="Probst A.J."/>
            <person name="Thomas B.C."/>
            <person name="Singh A."/>
            <person name="Wilkins M.J."/>
            <person name="Karaoz U."/>
            <person name="Brodie E.L."/>
            <person name="Williams K.H."/>
            <person name="Hubbard S.S."/>
            <person name="Banfield J.F."/>
        </authorList>
    </citation>
    <scope>NUCLEOTIDE SEQUENCE [LARGE SCALE GENOMIC DNA]</scope>
</reference>
<gene>
    <name evidence="1" type="ORF">A2Y99_03460</name>
</gene>
<comment type="caution">
    <text evidence="1">The sequence shown here is derived from an EMBL/GenBank/DDBJ whole genome shotgun (WGS) entry which is preliminary data.</text>
</comment>
<dbReference type="Proteomes" id="UP000178230">
    <property type="component" value="Unassembled WGS sequence"/>
</dbReference>
<accession>A0A1F5YJU8</accession>
<dbReference type="AlphaFoldDB" id="A0A1F5YJU8"/>